<protein>
    <submittedName>
        <fullName evidence="4">Secreted protein</fullName>
    </submittedName>
</protein>
<evidence type="ECO:0000313" key="4">
    <source>
        <dbReference type="WBParaSite" id="EgrG_002063200"/>
    </source>
</evidence>
<feature type="chain" id="PRO_5041037388" evidence="1">
    <location>
        <begin position="40"/>
        <end position="138"/>
    </location>
</feature>
<dbReference type="EMBL" id="LK028745">
    <property type="protein sequence ID" value="CDS25143.1"/>
    <property type="molecule type" value="Genomic_DNA"/>
</dbReference>
<feature type="signal peptide" evidence="1">
    <location>
        <begin position="1"/>
        <end position="39"/>
    </location>
</feature>
<keyword evidence="1" id="KW-0732">Signal</keyword>
<reference evidence="2" key="2">
    <citation type="submission" date="2014-06" db="EMBL/GenBank/DDBJ databases">
        <authorList>
            <person name="Aslett M."/>
        </authorList>
    </citation>
    <scope>NUCLEOTIDE SEQUENCE</scope>
</reference>
<sequence length="138" mass="15097">MGRPTLFQIYFIVTRTRLPFPLPFLAVLAICLSSPEASSSNAQAYSYKRFTQVMSPWRLLPTSIASSTSASTSSFSTYQFITTSELTSSPTSVIACSSFFSVFEAYSHASGVKKSASISIRQPSSKQVINNKNIDLID</sequence>
<proteinExistence type="predicted"/>
<organism evidence="2">
    <name type="scientific">Echinococcus granulosus</name>
    <name type="common">Hydatid tapeworm</name>
    <dbReference type="NCBI Taxonomy" id="6210"/>
    <lineage>
        <taxon>Eukaryota</taxon>
        <taxon>Metazoa</taxon>
        <taxon>Spiralia</taxon>
        <taxon>Lophotrochozoa</taxon>
        <taxon>Platyhelminthes</taxon>
        <taxon>Cestoda</taxon>
        <taxon>Eucestoda</taxon>
        <taxon>Cyclophyllidea</taxon>
        <taxon>Taeniidae</taxon>
        <taxon>Echinococcus</taxon>
        <taxon>Echinococcus granulosus group</taxon>
    </lineage>
</organism>
<evidence type="ECO:0000313" key="2">
    <source>
        <dbReference type="EMBL" id="CDS25143.1"/>
    </source>
</evidence>
<reference evidence="4" key="3">
    <citation type="submission" date="2020-10" db="UniProtKB">
        <authorList>
            <consortium name="WormBaseParasite"/>
        </authorList>
    </citation>
    <scope>IDENTIFICATION</scope>
</reference>
<name>A0A068X2V4_ECHGR</name>
<dbReference type="AlphaFoldDB" id="A0A068X2V4"/>
<evidence type="ECO:0000313" key="3">
    <source>
        <dbReference type="Proteomes" id="UP000492820"/>
    </source>
</evidence>
<dbReference type="Proteomes" id="UP000492820">
    <property type="component" value="Unassembled WGS sequence"/>
</dbReference>
<accession>A0A068X2V4</accession>
<gene>
    <name evidence="2" type="ORF">EgrG_002063200</name>
</gene>
<evidence type="ECO:0000256" key="1">
    <source>
        <dbReference type="SAM" id="SignalP"/>
    </source>
</evidence>
<reference evidence="2 3" key="1">
    <citation type="journal article" date="2013" name="Nature">
        <title>The genomes of four tapeworm species reveal adaptations to parasitism.</title>
        <authorList>
            <person name="Tsai I.J."/>
            <person name="Zarowiecki M."/>
            <person name="Holroyd N."/>
            <person name="Garciarrubio A."/>
            <person name="Sanchez-Flores A."/>
            <person name="Brooks K.L."/>
            <person name="Tracey A."/>
            <person name="Bobes R.J."/>
            <person name="Fragoso G."/>
            <person name="Sciutto E."/>
            <person name="Aslett M."/>
            <person name="Beasley H."/>
            <person name="Bennett H.M."/>
            <person name="Cai J."/>
            <person name="Camicia F."/>
            <person name="Clark R."/>
            <person name="Cucher M."/>
            <person name="De Silva N."/>
            <person name="Day T.A."/>
            <person name="Deplazes P."/>
            <person name="Estrada K."/>
            <person name="Fernandez C."/>
            <person name="Holland P.W."/>
            <person name="Hou J."/>
            <person name="Hu S."/>
            <person name="Huckvale T."/>
            <person name="Hung S.S."/>
            <person name="Kamenetzky L."/>
            <person name="Keane J.A."/>
            <person name="Kiss F."/>
            <person name="Koziol U."/>
            <person name="Lambert O."/>
            <person name="Liu K."/>
            <person name="Luo X."/>
            <person name="Luo Y."/>
            <person name="Macchiaroli N."/>
            <person name="Nichol S."/>
            <person name="Paps J."/>
            <person name="Parkinson J."/>
            <person name="Pouchkina-Stantcheva N."/>
            <person name="Riddiford N."/>
            <person name="Rosenzvit M."/>
            <person name="Salinas G."/>
            <person name="Wasmuth J.D."/>
            <person name="Zamanian M."/>
            <person name="Zheng Y."/>
            <person name="Cai X."/>
            <person name="Soberon X."/>
            <person name="Olson P.D."/>
            <person name="Laclette J.P."/>
            <person name="Brehm K."/>
            <person name="Berriman M."/>
            <person name="Garciarrubio A."/>
            <person name="Bobes R.J."/>
            <person name="Fragoso G."/>
            <person name="Sanchez-Flores A."/>
            <person name="Estrada K."/>
            <person name="Cevallos M.A."/>
            <person name="Morett E."/>
            <person name="Gonzalez V."/>
            <person name="Portillo T."/>
            <person name="Ochoa-Leyva A."/>
            <person name="Jose M.V."/>
            <person name="Sciutto E."/>
            <person name="Landa A."/>
            <person name="Jimenez L."/>
            <person name="Valdes V."/>
            <person name="Carrero J.C."/>
            <person name="Larralde C."/>
            <person name="Morales-Montor J."/>
            <person name="Limon-Lason J."/>
            <person name="Soberon X."/>
            <person name="Laclette J.P."/>
        </authorList>
    </citation>
    <scope>NUCLEOTIDE SEQUENCE [LARGE SCALE GENOMIC DNA]</scope>
</reference>
<dbReference type="WBParaSite" id="EgrG_002063200">
    <property type="protein sequence ID" value="EgrG_002063200"/>
    <property type="gene ID" value="EgrG_002063200"/>
</dbReference>